<dbReference type="EMBL" id="CAJOBP010000342">
    <property type="protein sequence ID" value="CAF4164679.1"/>
    <property type="molecule type" value="Genomic_DNA"/>
</dbReference>
<evidence type="ECO:0000313" key="3">
    <source>
        <dbReference type="EMBL" id="CAF3669100.1"/>
    </source>
</evidence>
<dbReference type="Gene3D" id="3.40.50.1820">
    <property type="entry name" value="alpha/beta hydrolase"/>
    <property type="match status" value="1"/>
</dbReference>
<evidence type="ECO:0000313" key="10">
    <source>
        <dbReference type="Proteomes" id="UP000663873"/>
    </source>
</evidence>
<comment type="caution">
    <text evidence="4">The sequence shown here is derived from an EMBL/GenBank/DDBJ whole genome shotgun (WGS) entry which is preliminary data.</text>
</comment>
<dbReference type="EMBL" id="CAJOBQ010001328">
    <property type="protein sequence ID" value="CAF4477639.1"/>
    <property type="molecule type" value="Genomic_DNA"/>
</dbReference>
<dbReference type="EMBL" id="CAJOBR010005018">
    <property type="protein sequence ID" value="CAF4803948.1"/>
    <property type="molecule type" value="Genomic_DNA"/>
</dbReference>
<evidence type="ECO:0000313" key="4">
    <source>
        <dbReference type="EMBL" id="CAF3742895.1"/>
    </source>
</evidence>
<dbReference type="Proteomes" id="UP000663848">
    <property type="component" value="Unassembled WGS sequence"/>
</dbReference>
<dbReference type="AlphaFoldDB" id="A0A818XVU3"/>
<accession>A0A818XVU3</accession>
<dbReference type="Proteomes" id="UP000663851">
    <property type="component" value="Unassembled WGS sequence"/>
</dbReference>
<evidence type="ECO:0000313" key="5">
    <source>
        <dbReference type="EMBL" id="CAF4164679.1"/>
    </source>
</evidence>
<evidence type="ECO:0000313" key="9">
    <source>
        <dbReference type="Proteomes" id="UP000663872"/>
    </source>
</evidence>
<proteinExistence type="predicted"/>
<gene>
    <name evidence="3" type="ORF">FME351_LOCUS25586</name>
    <name evidence="4" type="ORF">GRG538_LOCUS30953</name>
    <name evidence="6" type="ORF">HFQ381_LOCUS16424</name>
    <name evidence="1" type="ORF">LUA448_LOCUS17894</name>
    <name evidence="8" type="ORF">QYT958_LOCUS24048</name>
    <name evidence="2" type="ORF">TIS948_LOCUS30853</name>
    <name evidence="7" type="ORF">TSG867_LOCUS19191</name>
    <name evidence="5" type="ORF">UJA718_LOCUS4297</name>
</gene>
<dbReference type="Proteomes" id="UP000663833">
    <property type="component" value="Unassembled WGS sequence"/>
</dbReference>
<keyword evidence="10" id="KW-1185">Reference proteome</keyword>
<evidence type="ECO:0000313" key="6">
    <source>
        <dbReference type="EMBL" id="CAF4346031.1"/>
    </source>
</evidence>
<dbReference type="Proteomes" id="UP000663869">
    <property type="component" value="Unassembled WGS sequence"/>
</dbReference>
<protein>
    <submittedName>
        <fullName evidence="4">Uncharacterized protein</fullName>
    </submittedName>
</protein>
<dbReference type="Proteomes" id="UP000663825">
    <property type="component" value="Unassembled WGS sequence"/>
</dbReference>
<sequence length="336" mass="39420">MDPDPHALHELLSLYYLKFDLSEYPTDQEIETLRYETKYLLASFYPIRLVSCLVEYHVLQYNSTKVGVYYMKNNQIHNWENSNQPFILYFHGGEFAFGNIDIDTYSGYECHLSKYQNMLIVHVEIRQVYQFLFNVDFNIHQRLIGMSDASGGMLWIYLLQWIVSNSKPVPQGVVLHSPWSHLDFTEENLYDYRDNILSVQLALNLRKIALGKTTYWFELTNEQVKKINQKRNAFEGFPPLYIHVTAGTNEILILIGEIRRMVKKINLASGQVILDEGIGLMHTYALFHMWIFKGKCVRQNIRKWIHVILPMHVRSTLNMAEIETNSQNIRKPGLCT</sequence>
<name>A0A818XVU3_9BILA</name>
<dbReference type="Proteomes" id="UP000663862">
    <property type="component" value="Unassembled WGS sequence"/>
</dbReference>
<dbReference type="EMBL" id="CAJNYU010003365">
    <property type="protein sequence ID" value="CAF3669100.1"/>
    <property type="molecule type" value="Genomic_DNA"/>
</dbReference>
<dbReference type="InterPro" id="IPR029058">
    <property type="entry name" value="AB_hydrolase_fold"/>
</dbReference>
<dbReference type="Proteomes" id="UP000663872">
    <property type="component" value="Unassembled WGS sequence"/>
</dbReference>
<reference evidence="4" key="1">
    <citation type="submission" date="2021-02" db="EMBL/GenBank/DDBJ databases">
        <authorList>
            <person name="Nowell W R."/>
        </authorList>
    </citation>
    <scope>NUCLEOTIDE SEQUENCE</scope>
</reference>
<dbReference type="EMBL" id="CAJNYD010002213">
    <property type="protein sequence ID" value="CAF3404349.1"/>
    <property type="molecule type" value="Genomic_DNA"/>
</dbReference>
<dbReference type="SUPFAM" id="SSF53474">
    <property type="entry name" value="alpha/beta-Hydrolases"/>
    <property type="match status" value="1"/>
</dbReference>
<evidence type="ECO:0000313" key="1">
    <source>
        <dbReference type="EMBL" id="CAF3404349.1"/>
    </source>
</evidence>
<dbReference type="EMBL" id="CAJNYT010005417">
    <property type="protein sequence ID" value="CAF3742895.1"/>
    <property type="molecule type" value="Genomic_DNA"/>
</dbReference>
<evidence type="ECO:0000313" key="8">
    <source>
        <dbReference type="EMBL" id="CAF4803948.1"/>
    </source>
</evidence>
<dbReference type="EMBL" id="CAJOBO010001163">
    <property type="protein sequence ID" value="CAF4346031.1"/>
    <property type="molecule type" value="Genomic_DNA"/>
</dbReference>
<evidence type="ECO:0000313" key="2">
    <source>
        <dbReference type="EMBL" id="CAF3437043.1"/>
    </source>
</evidence>
<dbReference type="Proteomes" id="UP000663873">
    <property type="component" value="Unassembled WGS sequence"/>
</dbReference>
<dbReference type="EMBL" id="CAJNXB010005666">
    <property type="protein sequence ID" value="CAF3437043.1"/>
    <property type="molecule type" value="Genomic_DNA"/>
</dbReference>
<dbReference type="OrthoDB" id="408631at2759"/>
<evidence type="ECO:0000313" key="7">
    <source>
        <dbReference type="EMBL" id="CAF4477639.1"/>
    </source>
</evidence>
<organism evidence="4 9">
    <name type="scientific">Rotaria socialis</name>
    <dbReference type="NCBI Taxonomy" id="392032"/>
    <lineage>
        <taxon>Eukaryota</taxon>
        <taxon>Metazoa</taxon>
        <taxon>Spiralia</taxon>
        <taxon>Gnathifera</taxon>
        <taxon>Rotifera</taxon>
        <taxon>Eurotatoria</taxon>
        <taxon>Bdelloidea</taxon>
        <taxon>Philodinida</taxon>
        <taxon>Philodinidae</taxon>
        <taxon>Rotaria</taxon>
    </lineage>
</organism>